<dbReference type="EMBL" id="JACHGJ010000001">
    <property type="protein sequence ID" value="MBB6479086.1"/>
    <property type="molecule type" value="Genomic_DNA"/>
</dbReference>
<organism evidence="2 3">
    <name type="scientific">Spirochaeta isovalerica</name>
    <dbReference type="NCBI Taxonomy" id="150"/>
    <lineage>
        <taxon>Bacteria</taxon>
        <taxon>Pseudomonadati</taxon>
        <taxon>Spirochaetota</taxon>
        <taxon>Spirochaetia</taxon>
        <taxon>Spirochaetales</taxon>
        <taxon>Spirochaetaceae</taxon>
        <taxon>Spirochaeta</taxon>
    </lineage>
</organism>
<dbReference type="SUPFAM" id="SSF102114">
    <property type="entry name" value="Radical SAM enzymes"/>
    <property type="match status" value="1"/>
</dbReference>
<evidence type="ECO:0000259" key="1">
    <source>
        <dbReference type="PROSITE" id="PS51918"/>
    </source>
</evidence>
<dbReference type="Proteomes" id="UP000587760">
    <property type="component" value="Unassembled WGS sequence"/>
</dbReference>
<keyword evidence="3" id="KW-1185">Reference proteome</keyword>
<dbReference type="Pfam" id="PF04055">
    <property type="entry name" value="Radical_SAM"/>
    <property type="match status" value="1"/>
</dbReference>
<protein>
    <submittedName>
        <fullName evidence="2">Radical SAM-linked protein</fullName>
    </submittedName>
</protein>
<dbReference type="Pfam" id="PF19864">
    <property type="entry name" value="Radical_SAM_N2"/>
    <property type="match status" value="1"/>
</dbReference>
<dbReference type="InterPro" id="IPR006638">
    <property type="entry name" value="Elp3/MiaA/NifB-like_rSAM"/>
</dbReference>
<dbReference type="CDD" id="cd02065">
    <property type="entry name" value="B12-binding_like"/>
    <property type="match status" value="1"/>
</dbReference>
<evidence type="ECO:0000313" key="3">
    <source>
        <dbReference type="Proteomes" id="UP000587760"/>
    </source>
</evidence>
<comment type="caution">
    <text evidence="2">The sequence shown here is derived from an EMBL/GenBank/DDBJ whole genome shotgun (WGS) entry which is preliminary data.</text>
</comment>
<dbReference type="SFLD" id="SFLDS00029">
    <property type="entry name" value="Radical_SAM"/>
    <property type="match status" value="1"/>
</dbReference>
<dbReference type="PANTHER" id="PTHR42731:SF1">
    <property type="entry name" value="RADICAL SAM DOMAIN PROTEIN"/>
    <property type="match status" value="1"/>
</dbReference>
<dbReference type="RefSeq" id="WP_184743860.1">
    <property type="nucleotide sequence ID" value="NZ_JACHGJ010000001.1"/>
</dbReference>
<gene>
    <name evidence="2" type="ORF">HNR50_000719</name>
</gene>
<dbReference type="Gene3D" id="3.80.30.20">
    <property type="entry name" value="tm_1862 like domain"/>
    <property type="match status" value="1"/>
</dbReference>
<feature type="domain" description="Radical SAM core" evidence="1">
    <location>
        <begin position="237"/>
        <end position="465"/>
    </location>
</feature>
<dbReference type="NCBIfam" id="TIGR03936">
    <property type="entry name" value="sam_1_link_chp"/>
    <property type="match status" value="1"/>
</dbReference>
<dbReference type="GO" id="GO:0003824">
    <property type="term" value="F:catalytic activity"/>
    <property type="evidence" value="ECO:0007669"/>
    <property type="project" value="InterPro"/>
</dbReference>
<dbReference type="InterPro" id="IPR018768">
    <property type="entry name" value="DUF2344"/>
</dbReference>
<dbReference type="PANTHER" id="PTHR42731">
    <property type="entry name" value="SLL1084 PROTEIN"/>
    <property type="match status" value="1"/>
</dbReference>
<dbReference type="GO" id="GO:0051536">
    <property type="term" value="F:iron-sulfur cluster binding"/>
    <property type="evidence" value="ECO:0007669"/>
    <property type="project" value="InterPro"/>
</dbReference>
<reference evidence="2 3" key="1">
    <citation type="submission" date="2020-08" db="EMBL/GenBank/DDBJ databases">
        <title>Genomic Encyclopedia of Type Strains, Phase IV (KMG-IV): sequencing the most valuable type-strain genomes for metagenomic binning, comparative biology and taxonomic classification.</title>
        <authorList>
            <person name="Goeker M."/>
        </authorList>
    </citation>
    <scope>NUCLEOTIDE SEQUENCE [LARGE SCALE GENOMIC DNA]</scope>
    <source>
        <strain evidence="2 3">DSM 2461</strain>
    </source>
</reference>
<sequence length="817" mass="93097">MKKINPSGELRRELLSVMKPGRYVGGEYGSRFYDEDQPLKVAICFPDLYEIGMSNNAIKILYNHFNNIEGVQCERVFAPAPDFEEILRDKDIPLYSLETGIPLKDFDIIGFSIGYELSATNVLTVLELGKIPLKVNERDEDSPLIIAGGPAVTNPLPFAPFLDAVFIGEGEHQIASLFPRLVEIKKKGGSRSDLFEALRSDASVWTEGKSDVVSRAVWGDFGRDYDKGSMLPVPTVDTVQDHGVIEIMRGCPNGCRFCHAGYFYRPLRQKDYKTIVEEAEHIIDKCGYRKITLSSLSSGDYKNLLPLVRNLNERFKDRGVSFQLPSLRVNSVTLPLLAEISEVRKSSLTFAVETPREDWQRGMNKEVPLDRIVSILKEAKEQGWKQAKFYFMIGLPTASGEDEIQPIIDFLTNLQDQVKMRFNVNVGTFIPKPHTPFQWGAQFTDEFAMEQIRRLRDGLKGRNIKLGFHSPFVSFVEGILARGDRRAGDLIEAAWAKGARLDAWDEYFKRDLWKEVIDEADWDVEKEICSPLDPESELPWDTISMGVGKEQFKKEYNRAMSYDLTDSCDNPCRDYCGVCSKDQKVRYPEGFDFLSEPIPPAREKGPVRRIILKFRKFGPAIFLGHLNVMHMFEMAFQRAGILMNFTQGFNPKPKMEFPHPLTLGISSEGEVMGVEIHYDGEELSDLVSRLNQVLPAGFEFTDCQLLPVPDEGRKYKSLMAQYWGSLYRLNTAESNISPVELYEKLKEQAEVQNVADDYRFEMNGDSIELLSQMNNKKMNNIIRLLELILGENPLKEGVELTRLKLYKKEKEGKSLFL</sequence>
<dbReference type="Pfam" id="PF10105">
    <property type="entry name" value="DUF2344"/>
    <property type="match status" value="1"/>
</dbReference>
<dbReference type="InterPro" id="IPR045784">
    <property type="entry name" value="Radical_SAM_N2"/>
</dbReference>
<dbReference type="SFLD" id="SFLDG01082">
    <property type="entry name" value="B12-binding_domain_containing"/>
    <property type="match status" value="1"/>
</dbReference>
<dbReference type="InterPro" id="IPR023404">
    <property type="entry name" value="rSAM_horseshoe"/>
</dbReference>
<evidence type="ECO:0000313" key="2">
    <source>
        <dbReference type="EMBL" id="MBB6479086.1"/>
    </source>
</evidence>
<dbReference type="InterPro" id="IPR058240">
    <property type="entry name" value="rSAM_sf"/>
</dbReference>
<accession>A0A841R5I4</accession>
<dbReference type="CDD" id="cd01335">
    <property type="entry name" value="Radical_SAM"/>
    <property type="match status" value="1"/>
</dbReference>
<name>A0A841R5I4_9SPIO</name>
<proteinExistence type="predicted"/>
<dbReference type="InterPro" id="IPR007197">
    <property type="entry name" value="rSAM"/>
</dbReference>
<dbReference type="AlphaFoldDB" id="A0A841R5I4"/>
<dbReference type="SMART" id="SM00729">
    <property type="entry name" value="Elp3"/>
    <property type="match status" value="1"/>
</dbReference>
<dbReference type="PROSITE" id="PS51918">
    <property type="entry name" value="RADICAL_SAM"/>
    <property type="match status" value="1"/>
</dbReference>